<dbReference type="FunFam" id="4.10.280.10:FF:000030">
    <property type="entry name" value="Twist transcription factor"/>
    <property type="match status" value="1"/>
</dbReference>
<dbReference type="GO" id="GO:0000977">
    <property type="term" value="F:RNA polymerase II transcription regulatory region sequence-specific DNA binding"/>
    <property type="evidence" value="ECO:0007669"/>
    <property type="project" value="TreeGrafter"/>
</dbReference>
<evidence type="ECO:0000256" key="4">
    <source>
        <dbReference type="ARBA" id="ARBA00023125"/>
    </source>
</evidence>
<dbReference type="PROSITE" id="PS50888">
    <property type="entry name" value="BHLH"/>
    <property type="match status" value="1"/>
</dbReference>
<feature type="domain" description="BHLH" evidence="10">
    <location>
        <begin position="250"/>
        <end position="301"/>
    </location>
</feature>
<dbReference type="OrthoDB" id="8583783at2759"/>
<dbReference type="Pfam" id="PF00010">
    <property type="entry name" value="HLH"/>
    <property type="match status" value="1"/>
</dbReference>
<dbReference type="SMART" id="SM00353">
    <property type="entry name" value="HLH"/>
    <property type="match status" value="1"/>
</dbReference>
<comment type="function">
    <text evidence="7">Involved in the establishment and dorsoventral patterning of germ layers in the embryo.</text>
</comment>
<evidence type="ECO:0000256" key="5">
    <source>
        <dbReference type="ARBA" id="ARBA00023163"/>
    </source>
</evidence>
<feature type="region of interest" description="Disordered" evidence="9">
    <location>
        <begin position="173"/>
        <end position="194"/>
    </location>
</feature>
<dbReference type="KEGG" id="tpal:117643376"/>
<keyword evidence="2" id="KW-0221">Differentiation</keyword>
<feature type="region of interest" description="Disordered" evidence="9">
    <location>
        <begin position="51"/>
        <end position="80"/>
    </location>
</feature>
<dbReference type="GO" id="GO:0000981">
    <property type="term" value="F:DNA-binding transcription factor activity, RNA polymerase II-specific"/>
    <property type="evidence" value="ECO:0007669"/>
    <property type="project" value="TreeGrafter"/>
</dbReference>
<keyword evidence="11" id="KW-1185">Reference proteome</keyword>
<evidence type="ECO:0000259" key="10">
    <source>
        <dbReference type="PROSITE" id="PS50888"/>
    </source>
</evidence>
<evidence type="ECO:0000256" key="8">
    <source>
        <dbReference type="ARBA" id="ARBA00072365"/>
    </source>
</evidence>
<feature type="region of interest" description="Disordered" evidence="9">
    <location>
        <begin position="130"/>
        <end position="157"/>
    </location>
</feature>
<dbReference type="AlphaFoldDB" id="A0A6P8YEG1"/>
<dbReference type="Gene3D" id="4.10.280.10">
    <property type="entry name" value="Helix-loop-helix DNA-binding domain"/>
    <property type="match status" value="1"/>
</dbReference>
<dbReference type="SUPFAM" id="SSF47459">
    <property type="entry name" value="HLH, helix-loop-helix DNA-binding domain"/>
    <property type="match status" value="1"/>
</dbReference>
<dbReference type="Proteomes" id="UP000515158">
    <property type="component" value="Unplaced"/>
</dbReference>
<organism evidence="12">
    <name type="scientific">Thrips palmi</name>
    <name type="common">Melon thrips</name>
    <dbReference type="NCBI Taxonomy" id="161013"/>
    <lineage>
        <taxon>Eukaryota</taxon>
        <taxon>Metazoa</taxon>
        <taxon>Ecdysozoa</taxon>
        <taxon>Arthropoda</taxon>
        <taxon>Hexapoda</taxon>
        <taxon>Insecta</taxon>
        <taxon>Pterygota</taxon>
        <taxon>Neoptera</taxon>
        <taxon>Paraneoptera</taxon>
        <taxon>Thysanoptera</taxon>
        <taxon>Terebrantia</taxon>
        <taxon>Thripoidea</taxon>
        <taxon>Thripidae</taxon>
        <taxon>Thrips</taxon>
    </lineage>
</organism>
<dbReference type="InterPro" id="IPR050283">
    <property type="entry name" value="E-box_TF_Regulators"/>
</dbReference>
<protein>
    <recommendedName>
        <fullName evidence="8">Protein twist</fullName>
    </recommendedName>
</protein>
<name>A0A6P8YEG1_THRPL</name>
<proteinExistence type="predicted"/>
<evidence type="ECO:0000256" key="2">
    <source>
        <dbReference type="ARBA" id="ARBA00022782"/>
    </source>
</evidence>
<dbReference type="GO" id="GO:0030154">
    <property type="term" value="P:cell differentiation"/>
    <property type="evidence" value="ECO:0007669"/>
    <property type="project" value="UniProtKB-KW"/>
</dbReference>
<evidence type="ECO:0000313" key="12">
    <source>
        <dbReference type="RefSeq" id="XP_034238118.1"/>
    </source>
</evidence>
<gene>
    <name evidence="12" type="primary">LOC117643376</name>
</gene>
<dbReference type="RefSeq" id="XP_034238118.1">
    <property type="nucleotide sequence ID" value="XM_034382227.1"/>
</dbReference>
<evidence type="ECO:0000256" key="6">
    <source>
        <dbReference type="ARBA" id="ARBA00023242"/>
    </source>
</evidence>
<evidence type="ECO:0000256" key="1">
    <source>
        <dbReference type="ARBA" id="ARBA00022473"/>
    </source>
</evidence>
<dbReference type="GO" id="GO:0046983">
    <property type="term" value="F:protein dimerization activity"/>
    <property type="evidence" value="ECO:0007669"/>
    <property type="project" value="InterPro"/>
</dbReference>
<dbReference type="InParanoid" id="A0A6P8YEG1"/>
<dbReference type="PANTHER" id="PTHR23349">
    <property type="entry name" value="BASIC HELIX-LOOP-HELIX TRANSCRIPTION FACTOR, TWIST"/>
    <property type="match status" value="1"/>
</dbReference>
<dbReference type="GeneID" id="117643376"/>
<dbReference type="InterPro" id="IPR036638">
    <property type="entry name" value="HLH_DNA-bd_sf"/>
</dbReference>
<accession>A0A6P8YEG1</accession>
<evidence type="ECO:0000256" key="9">
    <source>
        <dbReference type="SAM" id="MobiDB-lite"/>
    </source>
</evidence>
<sequence>MSLSYLPAMSAMGGAMNVMYAGATMPTHTLEERLHGLPLYSSPQTVLDASASVGGCPLSPPTSPTSSSSAGVGSPSQLTDLSQYSSHGYYNAMPYQHLQQHHQHQHQHQLPHQHHIINNNNNIVKEEPLPYHPVYIPSPADDTKLHHVPDSSGQVSDAHLLHHNNDYMQQHAVHHHHYSEAPLSEEGDDDDDFKDVKDFKEEEEEEQQYCRKRKLSEVDCSSSEDGLSQRGGACKVRRRSSPQNVEDMQSQRVMANVRERQRTQNLNDAFASLRKIIPTLPSDKLSKIQTLKLAARYIDFLYQVLLNSGGASAISSLAEHHSALNDLNADRLSPGCGRGSPSGGGSGPCSPASRLALLAASGASGASSGTCSYVNHEKLSLAFSVWRMEGDWSAGDK</sequence>
<feature type="compositionally biased region" description="Low complexity" evidence="9">
    <location>
        <begin position="64"/>
        <end position="76"/>
    </location>
</feature>
<evidence type="ECO:0000313" key="11">
    <source>
        <dbReference type="Proteomes" id="UP000515158"/>
    </source>
</evidence>
<keyword evidence="6" id="KW-0539">Nucleus</keyword>
<feature type="compositionally biased region" description="Acidic residues" evidence="9">
    <location>
        <begin position="183"/>
        <end position="193"/>
    </location>
</feature>
<keyword evidence="5" id="KW-0804">Transcription</keyword>
<dbReference type="PANTHER" id="PTHR23349:SF50">
    <property type="entry name" value="PROTEIN TWIST"/>
    <property type="match status" value="1"/>
</dbReference>
<keyword evidence="1" id="KW-0217">Developmental protein</keyword>
<reference evidence="12" key="1">
    <citation type="submission" date="2025-08" db="UniProtKB">
        <authorList>
            <consortium name="RefSeq"/>
        </authorList>
    </citation>
    <scope>IDENTIFICATION</scope>
    <source>
        <tissue evidence="12">Total insect</tissue>
    </source>
</reference>
<keyword evidence="3" id="KW-0805">Transcription regulation</keyword>
<dbReference type="InterPro" id="IPR011598">
    <property type="entry name" value="bHLH_dom"/>
</dbReference>
<evidence type="ECO:0000256" key="7">
    <source>
        <dbReference type="ARBA" id="ARBA00059086"/>
    </source>
</evidence>
<keyword evidence="4" id="KW-0238">DNA-binding</keyword>
<evidence type="ECO:0000256" key="3">
    <source>
        <dbReference type="ARBA" id="ARBA00023015"/>
    </source>
</evidence>